<dbReference type="AlphaFoldDB" id="A0A553WAH5"/>
<dbReference type="Pfam" id="PF21173">
    <property type="entry name" value="DksA-like_N"/>
    <property type="match status" value="1"/>
</dbReference>
<organism evidence="7 8">
    <name type="scientific">Sphingorhabdus contaminans</name>
    <dbReference type="NCBI Taxonomy" id="1343899"/>
    <lineage>
        <taxon>Bacteria</taxon>
        <taxon>Pseudomonadati</taxon>
        <taxon>Pseudomonadota</taxon>
        <taxon>Alphaproteobacteria</taxon>
        <taxon>Sphingomonadales</taxon>
        <taxon>Sphingomonadaceae</taxon>
        <taxon>Sphingorhabdus</taxon>
    </lineage>
</organism>
<evidence type="ECO:0000256" key="2">
    <source>
        <dbReference type="ARBA" id="ARBA00022771"/>
    </source>
</evidence>
<dbReference type="PROSITE" id="PS51128">
    <property type="entry name" value="ZF_DKSA_2"/>
    <property type="match status" value="1"/>
</dbReference>
<evidence type="ECO:0000256" key="1">
    <source>
        <dbReference type="ARBA" id="ARBA00022723"/>
    </source>
</evidence>
<keyword evidence="8" id="KW-1185">Reference proteome</keyword>
<keyword evidence="3" id="KW-0862">Zinc</keyword>
<feature type="domain" description="DnaK suppressor protein-like N-terminal" evidence="6">
    <location>
        <begin position="9"/>
        <end position="71"/>
    </location>
</feature>
<keyword evidence="2" id="KW-0863">Zinc-finger</keyword>
<dbReference type="SUPFAM" id="SSF57716">
    <property type="entry name" value="Glucocorticoid receptor-like (DNA-binding domain)"/>
    <property type="match status" value="1"/>
</dbReference>
<dbReference type="PANTHER" id="PTHR33823">
    <property type="entry name" value="RNA POLYMERASE-BINDING TRANSCRIPTION FACTOR DKSA-RELATED"/>
    <property type="match status" value="1"/>
</dbReference>
<evidence type="ECO:0000259" key="5">
    <source>
        <dbReference type="Pfam" id="PF01258"/>
    </source>
</evidence>
<dbReference type="RefSeq" id="WP_143776908.1">
    <property type="nucleotide sequence ID" value="NZ_OZ260107.1"/>
</dbReference>
<evidence type="ECO:0000313" key="7">
    <source>
        <dbReference type="EMBL" id="TSB01690.1"/>
    </source>
</evidence>
<accession>A0A553WAH5</accession>
<evidence type="ECO:0000313" key="8">
    <source>
        <dbReference type="Proteomes" id="UP000320160"/>
    </source>
</evidence>
<evidence type="ECO:0000259" key="6">
    <source>
        <dbReference type="Pfam" id="PF21173"/>
    </source>
</evidence>
<dbReference type="OrthoDB" id="1121111at2"/>
<evidence type="ECO:0000256" key="4">
    <source>
        <dbReference type="PROSITE-ProRule" id="PRU00510"/>
    </source>
</evidence>
<dbReference type="EMBL" id="VKKU01000002">
    <property type="protein sequence ID" value="TSB01690.1"/>
    <property type="molecule type" value="Genomic_DNA"/>
</dbReference>
<feature type="domain" description="Zinc finger DksA/TraR C4-type" evidence="5">
    <location>
        <begin position="76"/>
        <end position="103"/>
    </location>
</feature>
<feature type="zinc finger region" description="dksA C4-type" evidence="4">
    <location>
        <begin position="79"/>
        <end position="103"/>
    </location>
</feature>
<dbReference type="InterPro" id="IPR000962">
    <property type="entry name" value="Znf_DskA_TraR"/>
</dbReference>
<keyword evidence="1" id="KW-0479">Metal-binding</keyword>
<dbReference type="Pfam" id="PF01258">
    <property type="entry name" value="zf-dskA_traR"/>
    <property type="match status" value="1"/>
</dbReference>
<dbReference type="InterPro" id="IPR048487">
    <property type="entry name" value="DksA-like_N"/>
</dbReference>
<name>A0A553WAH5_9SPHN</name>
<proteinExistence type="predicted"/>
<evidence type="ECO:0000256" key="3">
    <source>
        <dbReference type="ARBA" id="ARBA00022833"/>
    </source>
</evidence>
<protein>
    <submittedName>
        <fullName evidence="7">TraR/DksA family transcriptional regulator</fullName>
    </submittedName>
</protein>
<sequence length="104" mass="11140">MTAEAEVRARLVARLGELESRAGRIESQLTQPMSADSEEQAIQIENEDTLAAEDAMVLKEMASVRAALGRLDQGHYGECLSCGEPISAARLALMPTATLCADCM</sequence>
<dbReference type="Gene3D" id="1.20.120.910">
    <property type="entry name" value="DksA, coiled-coil domain"/>
    <property type="match status" value="1"/>
</dbReference>
<gene>
    <name evidence="7" type="ORF">FOM92_10955</name>
</gene>
<comment type="caution">
    <text evidence="7">The sequence shown here is derived from an EMBL/GenBank/DDBJ whole genome shotgun (WGS) entry which is preliminary data.</text>
</comment>
<dbReference type="GO" id="GO:0008270">
    <property type="term" value="F:zinc ion binding"/>
    <property type="evidence" value="ECO:0007669"/>
    <property type="project" value="UniProtKB-KW"/>
</dbReference>
<reference evidence="7 8" key="1">
    <citation type="submission" date="2019-07" db="EMBL/GenBank/DDBJ databases">
        <authorList>
            <person name="Park M."/>
        </authorList>
    </citation>
    <scope>NUCLEOTIDE SEQUENCE [LARGE SCALE GENOMIC DNA]</scope>
    <source>
        <strain evidence="7 8">KCTC32445</strain>
    </source>
</reference>
<dbReference type="Proteomes" id="UP000320160">
    <property type="component" value="Unassembled WGS sequence"/>
</dbReference>